<name>A0AAE2A943_PSEFL</name>
<evidence type="ECO:0000313" key="3">
    <source>
        <dbReference type="Proteomes" id="UP000031587"/>
    </source>
</evidence>
<feature type="region of interest" description="Disordered" evidence="1">
    <location>
        <begin position="1"/>
        <end position="39"/>
    </location>
</feature>
<feature type="compositionally biased region" description="Polar residues" evidence="1">
    <location>
        <begin position="1"/>
        <end position="15"/>
    </location>
</feature>
<protein>
    <submittedName>
        <fullName evidence="2">Uncharacterized protein</fullName>
    </submittedName>
</protein>
<evidence type="ECO:0000313" key="2">
    <source>
        <dbReference type="EMBL" id="KIF61387.1"/>
    </source>
</evidence>
<feature type="non-terminal residue" evidence="2">
    <location>
        <position position="1"/>
    </location>
</feature>
<reference evidence="2 3" key="1">
    <citation type="submission" date="2014-11" db="EMBL/GenBank/DDBJ databases">
        <title>Draft genome sequence of Pseudomonas fluorescens strains SF4c SF39a.</title>
        <authorList>
            <person name="Underwood G.E."/>
            <person name="Ly L.K."/>
            <person name="Bitzer A.S."/>
            <person name="Godino A."/>
            <person name="Bucci V."/>
            <person name="Fischer S."/>
            <person name="Silby M.W."/>
        </authorList>
    </citation>
    <scope>NUCLEOTIDE SEQUENCE [LARGE SCALE GENOMIC DNA]</scope>
    <source>
        <strain evidence="2 3">SF4c</strain>
    </source>
</reference>
<dbReference type="Proteomes" id="UP000031587">
    <property type="component" value="Unassembled WGS sequence"/>
</dbReference>
<sequence>SAKQPAQATQPSGSRTAATAAAQQTAEQPAKPTRSPAGRRATWLSRRGLASQQLFEQIAGVHDVVLRQRGMTASGNDSPPDALRQHRLADVALGRVILQRNFSPAS</sequence>
<dbReference type="EMBL" id="JTGH01000008">
    <property type="protein sequence ID" value="KIF61387.1"/>
    <property type="molecule type" value="Genomic_DNA"/>
</dbReference>
<organism evidence="2 3">
    <name type="scientific">Pseudomonas fluorescens</name>
    <dbReference type="NCBI Taxonomy" id="294"/>
    <lineage>
        <taxon>Bacteria</taxon>
        <taxon>Pseudomonadati</taxon>
        <taxon>Pseudomonadota</taxon>
        <taxon>Gammaproteobacteria</taxon>
        <taxon>Pseudomonadales</taxon>
        <taxon>Pseudomonadaceae</taxon>
        <taxon>Pseudomonas</taxon>
    </lineage>
</organism>
<feature type="compositionally biased region" description="Low complexity" evidence="1">
    <location>
        <begin position="16"/>
        <end position="30"/>
    </location>
</feature>
<gene>
    <name evidence="2" type="ORF">QS95_09840</name>
</gene>
<evidence type="ECO:0000256" key="1">
    <source>
        <dbReference type="SAM" id="MobiDB-lite"/>
    </source>
</evidence>
<proteinExistence type="predicted"/>
<comment type="caution">
    <text evidence="2">The sequence shown here is derived from an EMBL/GenBank/DDBJ whole genome shotgun (WGS) entry which is preliminary data.</text>
</comment>
<dbReference type="AlphaFoldDB" id="A0AAE2A943"/>
<accession>A0AAE2A943</accession>